<evidence type="ECO:0000313" key="2">
    <source>
        <dbReference type="EMBL" id="KAF6751876.1"/>
    </source>
</evidence>
<keyword evidence="3" id="KW-1185">Reference proteome</keyword>
<keyword evidence="1" id="KW-0812">Transmembrane</keyword>
<sequence length="267" mass="29687">MCALTASISQSVSKGGAASWEDLTEIIQANPTVSVLILNERNAHDRLPAEFNSQDELTIGENIGYKGRSTEKLAFELYNWFTDILAARGEVIPGDLEDLRSSCTRTVVGLGALSAEFHNAKEGVPAEWARHAMKIVGKPAIENLDICYSTAESGILRYPGVESPVLMAYRFEVAATLGWRRAKGTQEWKRTFEIGADEFKTDPQYLEIATVSVPMGALHRIPSSSTREEWFTYRGEGNRGLMCEEWALFNPLLAICLVFLLPVIRQR</sequence>
<keyword evidence="1" id="KW-0472">Membrane</keyword>
<protein>
    <submittedName>
        <fullName evidence="2">Uncharacterized protein</fullName>
    </submittedName>
</protein>
<gene>
    <name evidence="2" type="ORF">DFP72DRAFT_1047516</name>
</gene>
<accession>A0A8H6HU89</accession>
<reference evidence="2 3" key="1">
    <citation type="submission" date="2020-07" db="EMBL/GenBank/DDBJ databases">
        <title>Comparative genomics of pyrophilous fungi reveals a link between fire events and developmental genes.</title>
        <authorList>
            <consortium name="DOE Joint Genome Institute"/>
            <person name="Steindorff A.S."/>
            <person name="Carver A."/>
            <person name="Calhoun S."/>
            <person name="Stillman K."/>
            <person name="Liu H."/>
            <person name="Lipzen A."/>
            <person name="Pangilinan J."/>
            <person name="Labutti K."/>
            <person name="Bruns T.D."/>
            <person name="Grigoriev I.V."/>
        </authorList>
    </citation>
    <scope>NUCLEOTIDE SEQUENCE [LARGE SCALE GENOMIC DNA]</scope>
    <source>
        <strain evidence="2 3">CBS 144469</strain>
    </source>
</reference>
<keyword evidence="1" id="KW-1133">Transmembrane helix</keyword>
<dbReference type="AlphaFoldDB" id="A0A8H6HU89"/>
<name>A0A8H6HU89_9AGAR</name>
<evidence type="ECO:0000313" key="3">
    <source>
        <dbReference type="Proteomes" id="UP000521943"/>
    </source>
</evidence>
<dbReference type="EMBL" id="JACGCI010000047">
    <property type="protein sequence ID" value="KAF6751876.1"/>
    <property type="molecule type" value="Genomic_DNA"/>
</dbReference>
<feature type="transmembrane region" description="Helical" evidence="1">
    <location>
        <begin position="246"/>
        <end position="264"/>
    </location>
</feature>
<organism evidence="2 3">
    <name type="scientific">Ephemerocybe angulata</name>
    <dbReference type="NCBI Taxonomy" id="980116"/>
    <lineage>
        <taxon>Eukaryota</taxon>
        <taxon>Fungi</taxon>
        <taxon>Dikarya</taxon>
        <taxon>Basidiomycota</taxon>
        <taxon>Agaricomycotina</taxon>
        <taxon>Agaricomycetes</taxon>
        <taxon>Agaricomycetidae</taxon>
        <taxon>Agaricales</taxon>
        <taxon>Agaricineae</taxon>
        <taxon>Psathyrellaceae</taxon>
        <taxon>Ephemerocybe</taxon>
    </lineage>
</organism>
<evidence type="ECO:0000256" key="1">
    <source>
        <dbReference type="SAM" id="Phobius"/>
    </source>
</evidence>
<dbReference type="Proteomes" id="UP000521943">
    <property type="component" value="Unassembled WGS sequence"/>
</dbReference>
<proteinExistence type="predicted"/>
<comment type="caution">
    <text evidence="2">The sequence shown here is derived from an EMBL/GenBank/DDBJ whole genome shotgun (WGS) entry which is preliminary data.</text>
</comment>